<dbReference type="Pfam" id="PF24864">
    <property type="entry name" value="DUF7730"/>
    <property type="match status" value="1"/>
</dbReference>
<dbReference type="OrthoDB" id="4757095at2759"/>
<protein>
    <recommendedName>
        <fullName evidence="2">DUF7730 domain-containing protein</fullName>
    </recommendedName>
</protein>
<dbReference type="AlphaFoldDB" id="A0A8K0QYF9"/>
<keyword evidence="1" id="KW-0812">Transmembrane</keyword>
<dbReference type="Proteomes" id="UP000813461">
    <property type="component" value="Unassembled WGS sequence"/>
</dbReference>
<name>A0A8K0QYF9_9PLEO</name>
<evidence type="ECO:0000259" key="2">
    <source>
        <dbReference type="Pfam" id="PF24864"/>
    </source>
</evidence>
<evidence type="ECO:0000313" key="4">
    <source>
        <dbReference type="Proteomes" id="UP000813461"/>
    </source>
</evidence>
<keyword evidence="1" id="KW-0472">Membrane</keyword>
<keyword evidence="4" id="KW-1185">Reference proteome</keyword>
<feature type="transmembrane region" description="Helical" evidence="1">
    <location>
        <begin position="12"/>
        <end position="32"/>
    </location>
</feature>
<evidence type="ECO:0000313" key="3">
    <source>
        <dbReference type="EMBL" id="KAH7079687.1"/>
    </source>
</evidence>
<sequence>MHRFSEALEVLYSANVFSFAGASSVLLFHSLYAMNWRTIRRLHISTVFLVPTKMAGASDCLPPENYNDWTKACTIIGSLDCLQSFKLDMTIWNFYNWKTLNLVDNDSLIAIFQPLQNLVVKDFEIKTNISVDASLTDLLGPLKFRLQQEHRPYGDAFQRY</sequence>
<accession>A0A8K0QYF9</accession>
<comment type="caution">
    <text evidence="3">The sequence shown here is derived from an EMBL/GenBank/DDBJ whole genome shotgun (WGS) entry which is preliminary data.</text>
</comment>
<dbReference type="InterPro" id="IPR056632">
    <property type="entry name" value="DUF7730"/>
</dbReference>
<reference evidence="3" key="1">
    <citation type="journal article" date="2021" name="Nat. Commun.">
        <title>Genetic determinants of endophytism in the Arabidopsis root mycobiome.</title>
        <authorList>
            <person name="Mesny F."/>
            <person name="Miyauchi S."/>
            <person name="Thiergart T."/>
            <person name="Pickel B."/>
            <person name="Atanasova L."/>
            <person name="Karlsson M."/>
            <person name="Huettel B."/>
            <person name="Barry K.W."/>
            <person name="Haridas S."/>
            <person name="Chen C."/>
            <person name="Bauer D."/>
            <person name="Andreopoulos W."/>
            <person name="Pangilinan J."/>
            <person name="LaButti K."/>
            <person name="Riley R."/>
            <person name="Lipzen A."/>
            <person name="Clum A."/>
            <person name="Drula E."/>
            <person name="Henrissat B."/>
            <person name="Kohler A."/>
            <person name="Grigoriev I.V."/>
            <person name="Martin F.M."/>
            <person name="Hacquard S."/>
        </authorList>
    </citation>
    <scope>NUCLEOTIDE SEQUENCE</scope>
    <source>
        <strain evidence="3">MPI-SDFR-AT-0120</strain>
    </source>
</reference>
<gene>
    <name evidence="3" type="ORF">FB567DRAFT_127170</name>
</gene>
<keyword evidence="1" id="KW-1133">Transmembrane helix</keyword>
<feature type="domain" description="DUF7730" evidence="2">
    <location>
        <begin position="4"/>
        <end position="111"/>
    </location>
</feature>
<organism evidence="3 4">
    <name type="scientific">Paraphoma chrysanthemicola</name>
    <dbReference type="NCBI Taxonomy" id="798071"/>
    <lineage>
        <taxon>Eukaryota</taxon>
        <taxon>Fungi</taxon>
        <taxon>Dikarya</taxon>
        <taxon>Ascomycota</taxon>
        <taxon>Pezizomycotina</taxon>
        <taxon>Dothideomycetes</taxon>
        <taxon>Pleosporomycetidae</taxon>
        <taxon>Pleosporales</taxon>
        <taxon>Pleosporineae</taxon>
        <taxon>Phaeosphaeriaceae</taxon>
        <taxon>Paraphoma</taxon>
    </lineage>
</organism>
<proteinExistence type="predicted"/>
<evidence type="ECO:0000256" key="1">
    <source>
        <dbReference type="SAM" id="Phobius"/>
    </source>
</evidence>
<dbReference type="EMBL" id="JAGMVJ010000016">
    <property type="protein sequence ID" value="KAH7079687.1"/>
    <property type="molecule type" value="Genomic_DNA"/>
</dbReference>